<organism evidence="1 2">
    <name type="scientific">Liparis tanakae</name>
    <name type="common">Tanaka's snailfish</name>
    <dbReference type="NCBI Taxonomy" id="230148"/>
    <lineage>
        <taxon>Eukaryota</taxon>
        <taxon>Metazoa</taxon>
        <taxon>Chordata</taxon>
        <taxon>Craniata</taxon>
        <taxon>Vertebrata</taxon>
        <taxon>Euteleostomi</taxon>
        <taxon>Actinopterygii</taxon>
        <taxon>Neopterygii</taxon>
        <taxon>Teleostei</taxon>
        <taxon>Neoteleostei</taxon>
        <taxon>Acanthomorphata</taxon>
        <taxon>Eupercaria</taxon>
        <taxon>Perciformes</taxon>
        <taxon>Cottioidei</taxon>
        <taxon>Cottales</taxon>
        <taxon>Liparidae</taxon>
        <taxon>Liparis</taxon>
    </lineage>
</organism>
<evidence type="ECO:0000313" key="2">
    <source>
        <dbReference type="Proteomes" id="UP000314294"/>
    </source>
</evidence>
<sequence>MYSMLEAGGWTWPRSLLCKSRMRCMSPSLMALLPLDLALHHSSSLSLYLSRMDSSLVEFVRTTVRTVWVKHRNKLAAPTQPAKGRDRFMMGRTLFLSCEDVFHMSKDV</sequence>
<gene>
    <name evidence="1" type="ORF">EYF80_012404</name>
</gene>
<dbReference type="Proteomes" id="UP000314294">
    <property type="component" value="Unassembled WGS sequence"/>
</dbReference>
<name>A0A4Z2IH57_9TELE</name>
<protein>
    <submittedName>
        <fullName evidence="1">Uncharacterized protein</fullName>
    </submittedName>
</protein>
<proteinExistence type="predicted"/>
<reference evidence="1 2" key="1">
    <citation type="submission" date="2019-03" db="EMBL/GenBank/DDBJ databases">
        <title>First draft genome of Liparis tanakae, snailfish: a comprehensive survey of snailfish specific genes.</title>
        <authorList>
            <person name="Kim W."/>
            <person name="Song I."/>
            <person name="Jeong J.-H."/>
            <person name="Kim D."/>
            <person name="Kim S."/>
            <person name="Ryu S."/>
            <person name="Song J.Y."/>
            <person name="Lee S.K."/>
        </authorList>
    </citation>
    <scope>NUCLEOTIDE SEQUENCE [LARGE SCALE GENOMIC DNA]</scope>
    <source>
        <tissue evidence="1">Muscle</tissue>
    </source>
</reference>
<keyword evidence="2" id="KW-1185">Reference proteome</keyword>
<accession>A0A4Z2IH57</accession>
<dbReference type="AlphaFoldDB" id="A0A4Z2IH57"/>
<comment type="caution">
    <text evidence="1">The sequence shown here is derived from an EMBL/GenBank/DDBJ whole genome shotgun (WGS) entry which is preliminary data.</text>
</comment>
<dbReference type="EMBL" id="SRLO01000084">
    <property type="protein sequence ID" value="TNN77290.1"/>
    <property type="molecule type" value="Genomic_DNA"/>
</dbReference>
<evidence type="ECO:0000313" key="1">
    <source>
        <dbReference type="EMBL" id="TNN77290.1"/>
    </source>
</evidence>